<feature type="region of interest" description="Disordered" evidence="2">
    <location>
        <begin position="300"/>
        <end position="326"/>
    </location>
</feature>
<name>A0ABN6SB82_9BIFI</name>
<dbReference type="InterPro" id="IPR042229">
    <property type="entry name" value="Listeria/Bacterioides_rpt_sf"/>
</dbReference>
<dbReference type="NCBIfam" id="TIGR02543">
    <property type="entry name" value="List_Bact_rpt"/>
    <property type="match status" value="3"/>
</dbReference>
<dbReference type="Pfam" id="PF09479">
    <property type="entry name" value="Flg_new"/>
    <property type="match status" value="8"/>
</dbReference>
<proteinExistence type="predicted"/>
<keyword evidence="4" id="KW-1185">Reference proteome</keyword>
<dbReference type="InterPro" id="IPR032675">
    <property type="entry name" value="LRR_dom_sf"/>
</dbReference>
<dbReference type="Proteomes" id="UP001321766">
    <property type="component" value="Chromosome"/>
</dbReference>
<accession>A0ABN6SB82</accession>
<evidence type="ECO:0000256" key="2">
    <source>
        <dbReference type="SAM" id="MobiDB-lite"/>
    </source>
</evidence>
<feature type="region of interest" description="Disordered" evidence="2">
    <location>
        <begin position="367"/>
        <end position="399"/>
    </location>
</feature>
<evidence type="ECO:0000256" key="1">
    <source>
        <dbReference type="ARBA" id="ARBA00004196"/>
    </source>
</evidence>
<evidence type="ECO:0008006" key="5">
    <source>
        <dbReference type="Google" id="ProtNLM"/>
    </source>
</evidence>
<protein>
    <recommendedName>
        <fullName evidence="5">Internalin-A</fullName>
    </recommendedName>
</protein>
<feature type="compositionally biased region" description="Polar residues" evidence="2">
    <location>
        <begin position="367"/>
        <end position="380"/>
    </location>
</feature>
<dbReference type="Gene3D" id="2.60.40.4270">
    <property type="entry name" value="Listeria-Bacteroides repeat domain"/>
    <property type="match status" value="8"/>
</dbReference>
<sequence>MPDPVLAEKVAGSVLIQKRPTDIITADDVTNLYTLDLSGSYGNGAQLITDLTGIDTFSQLYLLDLNHNNLYNAGIRNVDWSRFTRMHTLWLEENHISDFRGTSIANIPNLTDLGAYREEIQLPDLPGPDPNHPITLGPAYNDRSEYMKPCTLAPGENILGCNQVPKPAGGTYDQWSGTYSWPDAQIGEHEFNWGYKRLIAFNDMWFTLAGTFSQKVHGVAVVFDPAGGTMTGQTRYDLWLDSKAPQPSDPTRNDYTFAGWYGPNGQKWNFNTILDSSYDMQTITLTARWNPIPKYTVTIDPQNGDSTSSQTITSGGKVTQPATPTKSHSRFDGWYTAASGGSKWNFNTGVTSNMTLYGHWTGPSTVTFDPQNGTGTTSTIVDPDQAVSPPSPPSKGDSRFDGWYTAATGGTKWNFSDVVAGDMTLYAHWTDKYDVIFDATGGTNVPSRQRIFSGDHATQPGTDPRKVHARFDGWYTAAAGGTRWNFTTDTISNNITLYAHWTTYTVSFDPQNGQTIPDQLAAPGETVNPPSNPTKSDSRFEGWYTSINGGDRWNFTTDTISNNITLYAHWTDKYTVTFKSQGSVIGSQRVFSGQAATQPTDPSVTGWIFQGWYTSESGGYQWNFSSTVTSDITLYARWFVRYPVTFDPNGGTLTSPSLVYVGAGYTVSKPSDPVKDHARFDGWYTAATGGTAWNFISVISGPVTIYAHWTTYTVTFDPQNGHGVTMVTVKPDTPVREPTPPTSPGKAFAGWYTAPTGGDKWDFTTPVRSSGINLYGHWDDFKILPKAGELPAGRYSGGMMLASSTLAGLVYLSYQSAKAKCRHQAPSHRTQSDR</sequence>
<dbReference type="SUPFAM" id="SSF52058">
    <property type="entry name" value="L domain-like"/>
    <property type="match status" value="1"/>
</dbReference>
<dbReference type="EMBL" id="AP026798">
    <property type="protein sequence ID" value="BDR52165.1"/>
    <property type="molecule type" value="Genomic_DNA"/>
</dbReference>
<organism evidence="3 4">
    <name type="scientific">Bombiscardovia nodaiensis</name>
    <dbReference type="NCBI Taxonomy" id="2932181"/>
    <lineage>
        <taxon>Bacteria</taxon>
        <taxon>Bacillati</taxon>
        <taxon>Actinomycetota</taxon>
        <taxon>Actinomycetes</taxon>
        <taxon>Bifidobacteriales</taxon>
        <taxon>Bifidobacteriaceae</taxon>
        <taxon>Bombiscardovia</taxon>
    </lineage>
</organism>
<comment type="subcellular location">
    <subcellularLocation>
        <location evidence="1">Cell envelope</location>
    </subcellularLocation>
</comment>
<evidence type="ECO:0000313" key="4">
    <source>
        <dbReference type="Proteomes" id="UP001321766"/>
    </source>
</evidence>
<reference evidence="3 4" key="1">
    <citation type="journal article" date="2023" name="Microbiol. Spectr.">
        <title>Symbiosis of Carpenter Bees with Uncharacterized Lactic Acid Bacteria Showing NAD Auxotrophy.</title>
        <authorList>
            <person name="Kawasaki S."/>
            <person name="Ozawa K."/>
            <person name="Mori T."/>
            <person name="Yamamoto A."/>
            <person name="Ito M."/>
            <person name="Ohkuma M."/>
            <person name="Sakamoto M."/>
            <person name="Matsutani M."/>
        </authorList>
    </citation>
    <scope>NUCLEOTIDE SEQUENCE [LARGE SCALE GENOMIC DNA]</scope>
    <source>
        <strain evidence="3 4">Kim37-2</strain>
    </source>
</reference>
<dbReference type="InterPro" id="IPR013378">
    <property type="entry name" value="InlB-like_B-rpt"/>
</dbReference>
<dbReference type="Gene3D" id="3.80.10.10">
    <property type="entry name" value="Ribonuclease Inhibitor"/>
    <property type="match status" value="1"/>
</dbReference>
<gene>
    <name evidence="3" type="ORF">KIM372_00720</name>
</gene>
<evidence type="ECO:0000313" key="3">
    <source>
        <dbReference type="EMBL" id="BDR52165.1"/>
    </source>
</evidence>